<keyword evidence="1" id="KW-0812">Transmembrane</keyword>
<protein>
    <submittedName>
        <fullName evidence="2">Uncharacterized protein</fullName>
    </submittedName>
</protein>
<dbReference type="EMBL" id="LMWN01000035">
    <property type="protein sequence ID" value="KUN03170.1"/>
    <property type="molecule type" value="Genomic_DNA"/>
</dbReference>
<accession>A0A101P1G1</accession>
<reference evidence="2 3" key="1">
    <citation type="submission" date="2015-10" db="EMBL/GenBank/DDBJ databases">
        <title>Draft genome sequence of Streptomyces yokosukanensis DSM 40224, type strain for the species Streptomyces yokosukanensis.</title>
        <authorList>
            <person name="Ruckert C."/>
            <person name="Winkler A."/>
            <person name="Kalinowski J."/>
            <person name="Kampfer P."/>
            <person name="Glaeser S."/>
        </authorList>
    </citation>
    <scope>NUCLEOTIDE SEQUENCE [LARGE SCALE GENOMIC DNA]</scope>
    <source>
        <strain evidence="2 3">DSM 40224</strain>
    </source>
</reference>
<evidence type="ECO:0000313" key="2">
    <source>
        <dbReference type="EMBL" id="KUN03170.1"/>
    </source>
</evidence>
<name>A0A101P1G1_9ACTN</name>
<dbReference type="AlphaFoldDB" id="A0A101P1G1"/>
<evidence type="ECO:0000256" key="1">
    <source>
        <dbReference type="SAM" id="Phobius"/>
    </source>
</evidence>
<sequence>MSAAFIAEQVIGYALLATLIVLVLGMVARPASAAWAAFRDSRGDLPWLLHGVRVVVLVAVCAVAMVFFLDFMFFGSQFTALLLRAFLLDL</sequence>
<evidence type="ECO:0000313" key="3">
    <source>
        <dbReference type="Proteomes" id="UP000053127"/>
    </source>
</evidence>
<dbReference type="RefSeq" id="WP_067127845.1">
    <property type="nucleotide sequence ID" value="NZ_KQ948215.1"/>
</dbReference>
<feature type="transmembrane region" description="Helical" evidence="1">
    <location>
        <begin position="52"/>
        <end position="74"/>
    </location>
</feature>
<keyword evidence="1" id="KW-1133">Transmembrane helix</keyword>
<comment type="caution">
    <text evidence="2">The sequence shown here is derived from an EMBL/GenBank/DDBJ whole genome shotgun (WGS) entry which is preliminary data.</text>
</comment>
<dbReference type="Proteomes" id="UP000053127">
    <property type="component" value="Unassembled WGS sequence"/>
</dbReference>
<keyword evidence="1" id="KW-0472">Membrane</keyword>
<gene>
    <name evidence="2" type="ORF">AQI95_24755</name>
</gene>
<keyword evidence="3" id="KW-1185">Reference proteome</keyword>
<organism evidence="2 3">
    <name type="scientific">Streptomyces yokosukanensis</name>
    <dbReference type="NCBI Taxonomy" id="67386"/>
    <lineage>
        <taxon>Bacteria</taxon>
        <taxon>Bacillati</taxon>
        <taxon>Actinomycetota</taxon>
        <taxon>Actinomycetes</taxon>
        <taxon>Kitasatosporales</taxon>
        <taxon>Streptomycetaceae</taxon>
        <taxon>Streptomyces</taxon>
    </lineage>
</organism>
<proteinExistence type="predicted"/>